<sequence>MAFPRNFVVFPYLSLFLGIPLLVFCCSHEFVSLLRSRFKTDAFHSVPLKGPGLFCKYTFPAIPSGVKSLFFHHSHHHAGPYAPHSKRSGIVVADRFQDGGQTACSTGGRYQGYLFLAHYYQEQKGSKAAFVDSCLLKYLYAYRRRDVSYVGPIFSLCSALAYSLCNRASTFCPRPLQRAVGDSLRAPRRYSLFTPLEQILQIPRDCSRRHRHTAETTRIPVTETDDPPVHSSFFRPYNGSPLAPFISVHEHQEASHRAGGPDEPTGFSGDPQAATDPEFSSPILAAPFPPTSAERFLLGKNLLVDSEKQVSGTAAMPGTGQRRPAEQVNGVAKEARFSGPLSFCDDREMPGPEINLAAPQDVYILDFDNVIHTNTRELVHTAIRAWRRLEKGASEQLQQDIRQHSGRNTESKGMYRTSKDEVQSDRNICDATTTTSSGSLPQLFLSPRFGGETPFWLRERAHDIRRSLALRGVADFMVAIRRVLEVVVETEKKRRKTVEEFVEERQRAFDALWRTMDDVEKMWLLTREGDMNAVRDVFAFRRAGGRFPWAVRSLQGWEKQGGARRAELYRQYGVTPQQLQEAFDSARREWQRDDLEGWEQHVKYRSDTRHLDPNDEERREAYEGFNPAAICLINNHINSWHRPVHVISSWETSDDLLRMLQLMGLNFDHDNAKRLLFLYGRDKMESVSPGQHSEQAGLKDSAVRKKVALVNSILDKWKPRSNFWRPAHMVDGDVRSLLAFSRDSGIARARLYFCEWGPSAIGDKVKAFLAGRIKYLKESSQLVKLMGTPADIPARQWTHGFTTCPPEWLEAYKMMSWLRWTDLQEKEETILQDFTMPPPAESPITSSITF</sequence>
<organism evidence="3 4">
    <name type="scientific">Toxoplasma gondii p89</name>
    <dbReference type="NCBI Taxonomy" id="943119"/>
    <lineage>
        <taxon>Eukaryota</taxon>
        <taxon>Sar</taxon>
        <taxon>Alveolata</taxon>
        <taxon>Apicomplexa</taxon>
        <taxon>Conoidasida</taxon>
        <taxon>Coccidia</taxon>
        <taxon>Eucoccidiorida</taxon>
        <taxon>Eimeriorina</taxon>
        <taxon>Sarcocystidae</taxon>
        <taxon>Toxoplasma</taxon>
    </lineage>
</organism>
<name>A0A086JB61_TOXGO</name>
<protein>
    <submittedName>
        <fullName evidence="3">Putative transmembrane protein</fullName>
    </submittedName>
</protein>
<keyword evidence="2 3" id="KW-0812">Transmembrane</keyword>
<dbReference type="OrthoDB" id="376230at2759"/>
<keyword evidence="2" id="KW-0472">Membrane</keyword>
<keyword evidence="2" id="KW-1133">Transmembrane helix</keyword>
<proteinExistence type="predicted"/>
<feature type="region of interest" description="Disordered" evidence="1">
    <location>
        <begin position="207"/>
        <end position="231"/>
    </location>
</feature>
<evidence type="ECO:0000313" key="3">
    <source>
        <dbReference type="EMBL" id="KFG29379.1"/>
    </source>
</evidence>
<dbReference type="EMBL" id="AEYI02002176">
    <property type="protein sequence ID" value="KFG29379.1"/>
    <property type="molecule type" value="Genomic_DNA"/>
</dbReference>
<evidence type="ECO:0000256" key="2">
    <source>
        <dbReference type="SAM" id="Phobius"/>
    </source>
</evidence>
<evidence type="ECO:0000313" key="4">
    <source>
        <dbReference type="Proteomes" id="UP000028828"/>
    </source>
</evidence>
<comment type="caution">
    <text evidence="3">The sequence shown here is derived from an EMBL/GenBank/DDBJ whole genome shotgun (WGS) entry which is preliminary data.</text>
</comment>
<feature type="compositionally biased region" description="Basic and acidic residues" evidence="1">
    <location>
        <begin position="250"/>
        <end position="260"/>
    </location>
</feature>
<dbReference type="AlphaFoldDB" id="A0A086JB61"/>
<gene>
    <name evidence="3" type="ORF">TGP89_258560</name>
</gene>
<reference evidence="3 4" key="1">
    <citation type="submission" date="2014-03" db="EMBL/GenBank/DDBJ databases">
        <authorList>
            <person name="Sibley D."/>
            <person name="Venepally P."/>
            <person name="Karamycheva S."/>
            <person name="Hadjithomas M."/>
            <person name="Khan A."/>
            <person name="Brunk B."/>
            <person name="Roos D."/>
            <person name="Caler E."/>
            <person name="Lorenzi H."/>
        </authorList>
    </citation>
    <scope>NUCLEOTIDE SEQUENCE [LARGE SCALE GENOMIC DNA]</scope>
    <source>
        <strain evidence="4">p89</strain>
    </source>
</reference>
<accession>A0A086JB61</accession>
<evidence type="ECO:0000256" key="1">
    <source>
        <dbReference type="SAM" id="MobiDB-lite"/>
    </source>
</evidence>
<feature type="region of interest" description="Disordered" evidence="1">
    <location>
        <begin position="404"/>
        <end position="425"/>
    </location>
</feature>
<feature type="region of interest" description="Disordered" evidence="1">
    <location>
        <begin position="250"/>
        <end position="276"/>
    </location>
</feature>
<feature type="transmembrane region" description="Helical" evidence="2">
    <location>
        <begin position="12"/>
        <end position="34"/>
    </location>
</feature>
<dbReference type="VEuPathDB" id="ToxoDB:TGP89_258560"/>
<dbReference type="Proteomes" id="UP000028828">
    <property type="component" value="Unassembled WGS sequence"/>
</dbReference>